<dbReference type="Gene3D" id="3.40.50.150">
    <property type="entry name" value="Vaccinia Virus protein VP39"/>
    <property type="match status" value="1"/>
</dbReference>
<accession>A0A7C4QS74</accession>
<sequence length="470" mass="53679">MAGTGGVDYAAGSFRDRGARVFHAGGRVLRALSATALSDWRSIAQRPFFAHLQSRGDVVPTREVPPQEQAALRAPPWAAAVLEHPPVPFWSYPYEWCFGMLRDAALLHLRILHAALPEGVILKDASPYNVQFQGFRPLFIDIGSFTPHRADQPWTAYRQFCELMLVPLFLQAYRGIDLQVVLRGELEGLRIDQASRWFSGRDWLRPGVVAHVVLHGWLQRYAQRGTERTADTLQASGFTVALIQRNVERLRRLVERLRWQPRRTTWTDYDAAQPHVQLDRDTKAEFVRRVCAARHRKLVWDLGSNRGQYARIAAEFADTVVAMDQDHGCVELLYRDLQRRGPDNILPLRIDLANPSPALGWRGRERLRLEDRGRPELTLCLGLIHHLVIGANLPLDEVVDWFGDLTRELVLEFPCKSDPLVQRLLRNKADQYDDYSLEALESSLRPRFDVVERVRLPSGARVLLHAVAKE</sequence>
<proteinExistence type="predicted"/>
<gene>
    <name evidence="1" type="ORF">ENS64_12525</name>
</gene>
<comment type="caution">
    <text evidence="1">The sequence shown here is derived from an EMBL/GenBank/DDBJ whole genome shotgun (WGS) entry which is preliminary data.</text>
</comment>
<protein>
    <submittedName>
        <fullName evidence="1">Methyltransferase</fullName>
    </submittedName>
</protein>
<keyword evidence="1" id="KW-0808">Transferase</keyword>
<dbReference type="EMBL" id="DSVQ01000016">
    <property type="protein sequence ID" value="HGT40068.1"/>
    <property type="molecule type" value="Genomic_DNA"/>
</dbReference>
<dbReference type="InterPro" id="IPR029063">
    <property type="entry name" value="SAM-dependent_MTases_sf"/>
</dbReference>
<dbReference type="SUPFAM" id="SSF53335">
    <property type="entry name" value="S-adenosyl-L-methionine-dependent methyltransferases"/>
    <property type="match status" value="1"/>
</dbReference>
<dbReference type="GO" id="GO:0032259">
    <property type="term" value="P:methylation"/>
    <property type="evidence" value="ECO:0007669"/>
    <property type="project" value="UniProtKB-KW"/>
</dbReference>
<reference evidence="1" key="1">
    <citation type="journal article" date="2020" name="mSystems">
        <title>Genome- and Community-Level Interaction Insights into Carbon Utilization and Element Cycling Functions of Hydrothermarchaeota in Hydrothermal Sediment.</title>
        <authorList>
            <person name="Zhou Z."/>
            <person name="Liu Y."/>
            <person name="Xu W."/>
            <person name="Pan J."/>
            <person name="Luo Z.H."/>
            <person name="Li M."/>
        </authorList>
    </citation>
    <scope>NUCLEOTIDE SEQUENCE [LARGE SCALE GENOMIC DNA]</scope>
    <source>
        <strain evidence="1">SpSt-508</strain>
    </source>
</reference>
<name>A0A7C4QS74_9PLAN</name>
<dbReference type="GO" id="GO:0008168">
    <property type="term" value="F:methyltransferase activity"/>
    <property type="evidence" value="ECO:0007669"/>
    <property type="project" value="UniProtKB-KW"/>
</dbReference>
<organism evidence="1">
    <name type="scientific">Schlesneria paludicola</name>
    <dbReference type="NCBI Taxonomy" id="360056"/>
    <lineage>
        <taxon>Bacteria</taxon>
        <taxon>Pseudomonadati</taxon>
        <taxon>Planctomycetota</taxon>
        <taxon>Planctomycetia</taxon>
        <taxon>Planctomycetales</taxon>
        <taxon>Planctomycetaceae</taxon>
        <taxon>Schlesneria</taxon>
    </lineage>
</organism>
<evidence type="ECO:0000313" key="1">
    <source>
        <dbReference type="EMBL" id="HGT40068.1"/>
    </source>
</evidence>
<dbReference type="AlphaFoldDB" id="A0A7C4QS74"/>
<keyword evidence="1" id="KW-0489">Methyltransferase</keyword>